<dbReference type="Proteomes" id="UP000887458">
    <property type="component" value="Unassembled WGS sequence"/>
</dbReference>
<dbReference type="EMBL" id="NJHN03000058">
    <property type="protein sequence ID" value="KAH9419536.1"/>
    <property type="molecule type" value="Genomic_DNA"/>
</dbReference>
<reference evidence="1 2" key="1">
    <citation type="journal article" date="2018" name="J. Allergy Clin. Immunol.">
        <title>High-quality assembly of Dermatophagoides pteronyssinus genome and transcriptome reveals a wide range of novel allergens.</title>
        <authorList>
            <person name="Liu X.Y."/>
            <person name="Yang K.Y."/>
            <person name="Wang M.Q."/>
            <person name="Kwok J.S."/>
            <person name="Zeng X."/>
            <person name="Yang Z."/>
            <person name="Xiao X.J."/>
            <person name="Lau C.P."/>
            <person name="Li Y."/>
            <person name="Huang Z.M."/>
            <person name="Ba J.G."/>
            <person name="Yim A.K."/>
            <person name="Ouyang C.Y."/>
            <person name="Ngai S.M."/>
            <person name="Chan T.F."/>
            <person name="Leung E.L."/>
            <person name="Liu L."/>
            <person name="Liu Z.G."/>
            <person name="Tsui S.K."/>
        </authorList>
    </citation>
    <scope>NUCLEOTIDE SEQUENCE [LARGE SCALE GENOMIC DNA]</scope>
    <source>
        <strain evidence="1">Derp</strain>
    </source>
</reference>
<proteinExistence type="predicted"/>
<evidence type="ECO:0000313" key="1">
    <source>
        <dbReference type="EMBL" id="KAH9419536.1"/>
    </source>
</evidence>
<comment type="caution">
    <text evidence="1">The sequence shown here is derived from an EMBL/GenBank/DDBJ whole genome shotgun (WGS) entry which is preliminary data.</text>
</comment>
<accession>A0ABQ8JAA4</accession>
<sequence>MSTSFQIVQNNLDSMAMGVIESDDEINAKLIPGTSFSIISAVVSGVMSRDVNPVPPVVNMQSTSERFDHRMRNSFKTFLSSETI</sequence>
<protein>
    <submittedName>
        <fullName evidence="1">Uncharacterized protein</fullName>
    </submittedName>
</protein>
<gene>
    <name evidence="1" type="ORF">DERP_009593</name>
</gene>
<name>A0ABQ8JAA4_DERPT</name>
<evidence type="ECO:0000313" key="2">
    <source>
        <dbReference type="Proteomes" id="UP000887458"/>
    </source>
</evidence>
<keyword evidence="2" id="KW-1185">Reference proteome</keyword>
<reference evidence="1 2" key="2">
    <citation type="journal article" date="2022" name="Mol. Biol. Evol.">
        <title>Comparative Genomics Reveals Insights into the Divergent Evolution of Astigmatic Mites and Household Pest Adaptations.</title>
        <authorList>
            <person name="Xiong Q."/>
            <person name="Wan A.T."/>
            <person name="Liu X."/>
            <person name="Fung C.S."/>
            <person name="Xiao X."/>
            <person name="Malainual N."/>
            <person name="Hou J."/>
            <person name="Wang L."/>
            <person name="Wang M."/>
            <person name="Yang K.Y."/>
            <person name="Cui Y."/>
            <person name="Leung E.L."/>
            <person name="Nong W."/>
            <person name="Shin S.K."/>
            <person name="Au S.W."/>
            <person name="Jeong K.Y."/>
            <person name="Chew F.T."/>
            <person name="Hui J.H."/>
            <person name="Leung T.F."/>
            <person name="Tungtrongchitr A."/>
            <person name="Zhong N."/>
            <person name="Liu Z."/>
            <person name="Tsui S.K."/>
        </authorList>
    </citation>
    <scope>NUCLEOTIDE SEQUENCE [LARGE SCALE GENOMIC DNA]</scope>
    <source>
        <strain evidence="1">Derp</strain>
    </source>
</reference>
<organism evidence="1 2">
    <name type="scientific">Dermatophagoides pteronyssinus</name>
    <name type="common">European house dust mite</name>
    <dbReference type="NCBI Taxonomy" id="6956"/>
    <lineage>
        <taxon>Eukaryota</taxon>
        <taxon>Metazoa</taxon>
        <taxon>Ecdysozoa</taxon>
        <taxon>Arthropoda</taxon>
        <taxon>Chelicerata</taxon>
        <taxon>Arachnida</taxon>
        <taxon>Acari</taxon>
        <taxon>Acariformes</taxon>
        <taxon>Sarcoptiformes</taxon>
        <taxon>Astigmata</taxon>
        <taxon>Psoroptidia</taxon>
        <taxon>Analgoidea</taxon>
        <taxon>Pyroglyphidae</taxon>
        <taxon>Dermatophagoidinae</taxon>
        <taxon>Dermatophagoides</taxon>
    </lineage>
</organism>